<evidence type="ECO:0000313" key="3">
    <source>
        <dbReference type="Proteomes" id="UP001497623"/>
    </source>
</evidence>
<organism evidence="2 3">
    <name type="scientific">Meganyctiphanes norvegica</name>
    <name type="common">Northern krill</name>
    <name type="synonym">Thysanopoda norvegica</name>
    <dbReference type="NCBI Taxonomy" id="48144"/>
    <lineage>
        <taxon>Eukaryota</taxon>
        <taxon>Metazoa</taxon>
        <taxon>Ecdysozoa</taxon>
        <taxon>Arthropoda</taxon>
        <taxon>Crustacea</taxon>
        <taxon>Multicrustacea</taxon>
        <taxon>Malacostraca</taxon>
        <taxon>Eumalacostraca</taxon>
        <taxon>Eucarida</taxon>
        <taxon>Euphausiacea</taxon>
        <taxon>Euphausiidae</taxon>
        <taxon>Meganyctiphanes</taxon>
    </lineage>
</organism>
<dbReference type="Pfam" id="PF01571">
    <property type="entry name" value="GCV_T"/>
    <property type="match status" value="1"/>
</dbReference>
<comment type="caution">
    <text evidence="2">The sequence shown here is derived from an EMBL/GenBank/DDBJ whole genome shotgun (WGS) entry which is preliminary data.</text>
</comment>
<dbReference type="AlphaFoldDB" id="A0AAV2QQP0"/>
<dbReference type="SUPFAM" id="SSF101790">
    <property type="entry name" value="Aminomethyltransferase beta-barrel domain"/>
    <property type="match status" value="1"/>
</dbReference>
<keyword evidence="3" id="KW-1185">Reference proteome</keyword>
<dbReference type="InterPro" id="IPR027266">
    <property type="entry name" value="TrmE/GcvT-like"/>
</dbReference>
<evidence type="ECO:0000259" key="1">
    <source>
        <dbReference type="Pfam" id="PF01571"/>
    </source>
</evidence>
<evidence type="ECO:0000313" key="2">
    <source>
        <dbReference type="EMBL" id="CAL4094145.1"/>
    </source>
</evidence>
<dbReference type="SUPFAM" id="SSF103025">
    <property type="entry name" value="Folate-binding domain"/>
    <property type="match status" value="1"/>
</dbReference>
<proteinExistence type="predicted"/>
<accession>A0AAV2QQP0</accession>
<sequence>RTNWHDNVGKEVDLVMNTAGVIDLTPFSKLIVQGPQAAAFLDYVAANNVPREGRIVISHMLTPNGQVMAELTITKTGPDTFLIITGSGVELHDLRWLQEQARLGDWDVSFVNVTEDLGVLSVAGPRAKDVMKALQPDFPDKFPFFAAKKPRGNETVHMANKVVGNTTSGGYSYYLGKPLAFMYLPPLLTTPGTTVQVELMNELYNAKVLPGPPMETALARNKKKSTEKQKRAVKI</sequence>
<dbReference type="InterPro" id="IPR006222">
    <property type="entry name" value="GCVT_N"/>
</dbReference>
<dbReference type="Gene3D" id="2.40.30.110">
    <property type="entry name" value="Aminomethyltransferase beta-barrel domains"/>
    <property type="match status" value="1"/>
</dbReference>
<dbReference type="Gene3D" id="3.30.1360.120">
    <property type="entry name" value="Probable tRNA modification gtpase trme, domain 1"/>
    <property type="match status" value="1"/>
</dbReference>
<gene>
    <name evidence="2" type="ORF">MNOR_LOCUS15076</name>
</gene>
<dbReference type="InterPro" id="IPR028896">
    <property type="entry name" value="GcvT/YgfZ/DmdA"/>
</dbReference>
<dbReference type="Proteomes" id="UP001497623">
    <property type="component" value="Unassembled WGS sequence"/>
</dbReference>
<reference evidence="2 3" key="1">
    <citation type="submission" date="2024-05" db="EMBL/GenBank/DDBJ databases">
        <authorList>
            <person name="Wallberg A."/>
        </authorList>
    </citation>
    <scope>NUCLEOTIDE SEQUENCE [LARGE SCALE GENOMIC DNA]</scope>
</reference>
<dbReference type="PANTHER" id="PTHR43757:SF2">
    <property type="entry name" value="AMINOMETHYLTRANSFERASE, MITOCHONDRIAL"/>
    <property type="match status" value="1"/>
</dbReference>
<dbReference type="InterPro" id="IPR029043">
    <property type="entry name" value="GcvT/YgfZ_C"/>
</dbReference>
<dbReference type="GO" id="GO:0005739">
    <property type="term" value="C:mitochondrion"/>
    <property type="evidence" value="ECO:0007669"/>
    <property type="project" value="TreeGrafter"/>
</dbReference>
<protein>
    <recommendedName>
        <fullName evidence="1">GCVT N-terminal domain-containing protein</fullName>
    </recommendedName>
</protein>
<name>A0AAV2QQP0_MEGNR</name>
<dbReference type="PANTHER" id="PTHR43757">
    <property type="entry name" value="AMINOMETHYLTRANSFERASE"/>
    <property type="match status" value="1"/>
</dbReference>
<feature type="domain" description="GCVT N-terminal" evidence="1">
    <location>
        <begin position="2"/>
        <end position="150"/>
    </location>
</feature>
<dbReference type="EMBL" id="CAXKWB010009285">
    <property type="protein sequence ID" value="CAL4094145.1"/>
    <property type="molecule type" value="Genomic_DNA"/>
</dbReference>
<feature type="non-terminal residue" evidence="2">
    <location>
        <position position="1"/>
    </location>
</feature>